<proteinExistence type="predicted"/>
<name>A0AAN8LU03_9TELE</name>
<organism evidence="1 2">
    <name type="scientific">Coregonus suidteri</name>
    <dbReference type="NCBI Taxonomy" id="861788"/>
    <lineage>
        <taxon>Eukaryota</taxon>
        <taxon>Metazoa</taxon>
        <taxon>Chordata</taxon>
        <taxon>Craniata</taxon>
        <taxon>Vertebrata</taxon>
        <taxon>Euteleostomi</taxon>
        <taxon>Actinopterygii</taxon>
        <taxon>Neopterygii</taxon>
        <taxon>Teleostei</taxon>
        <taxon>Protacanthopterygii</taxon>
        <taxon>Salmoniformes</taxon>
        <taxon>Salmonidae</taxon>
        <taxon>Coregoninae</taxon>
        <taxon>Coregonus</taxon>
    </lineage>
</organism>
<dbReference type="Proteomes" id="UP001356427">
    <property type="component" value="Unassembled WGS sequence"/>
</dbReference>
<accession>A0AAN8LU03</accession>
<sequence>MRLSQSWLISSLQWFSWASRRRVSVACCISNITCLLAFSKSAVICAALCWLSSTASLEQSKNDLTSSSLRPRCAKPILNTCTHSATSWLLYVGTDTDTLGR</sequence>
<evidence type="ECO:0000313" key="1">
    <source>
        <dbReference type="EMBL" id="KAK6312235.1"/>
    </source>
</evidence>
<comment type="caution">
    <text evidence="1">The sequence shown here is derived from an EMBL/GenBank/DDBJ whole genome shotgun (WGS) entry which is preliminary data.</text>
</comment>
<protein>
    <submittedName>
        <fullName evidence="1">Uncharacterized protein</fullName>
    </submittedName>
</protein>
<reference evidence="1 2" key="1">
    <citation type="submission" date="2021-04" db="EMBL/GenBank/DDBJ databases">
        <authorList>
            <person name="De Guttry C."/>
            <person name="Zahm M."/>
            <person name="Klopp C."/>
            <person name="Cabau C."/>
            <person name="Louis A."/>
            <person name="Berthelot C."/>
            <person name="Parey E."/>
            <person name="Roest Crollius H."/>
            <person name="Montfort J."/>
            <person name="Robinson-Rechavi M."/>
            <person name="Bucao C."/>
            <person name="Bouchez O."/>
            <person name="Gislard M."/>
            <person name="Lluch J."/>
            <person name="Milhes M."/>
            <person name="Lampietro C."/>
            <person name="Lopez Roques C."/>
            <person name="Donnadieu C."/>
            <person name="Braasch I."/>
            <person name="Desvignes T."/>
            <person name="Postlethwait J."/>
            <person name="Bobe J."/>
            <person name="Wedekind C."/>
            <person name="Guiguen Y."/>
        </authorList>
    </citation>
    <scope>NUCLEOTIDE SEQUENCE [LARGE SCALE GENOMIC DNA]</scope>
    <source>
        <strain evidence="1">Cs_M1</strain>
        <tissue evidence="1">Blood</tissue>
    </source>
</reference>
<gene>
    <name evidence="1" type="ORF">J4Q44_G00178990</name>
</gene>
<evidence type="ECO:0000313" key="2">
    <source>
        <dbReference type="Proteomes" id="UP001356427"/>
    </source>
</evidence>
<dbReference type="AlphaFoldDB" id="A0AAN8LU03"/>
<keyword evidence="2" id="KW-1185">Reference proteome</keyword>
<dbReference type="EMBL" id="JAGTTL010000015">
    <property type="protein sequence ID" value="KAK6312235.1"/>
    <property type="molecule type" value="Genomic_DNA"/>
</dbReference>